<dbReference type="AlphaFoldDB" id="A0A3L9YFA6"/>
<evidence type="ECO:0000256" key="1">
    <source>
        <dbReference type="SAM" id="SignalP"/>
    </source>
</evidence>
<proteinExistence type="predicted"/>
<protein>
    <recommendedName>
        <fullName evidence="4">Type IX secretion system PorP/SprF family membrane protein</fullName>
    </recommendedName>
</protein>
<evidence type="ECO:0008006" key="4">
    <source>
        <dbReference type="Google" id="ProtNLM"/>
    </source>
</evidence>
<keyword evidence="3" id="KW-1185">Reference proteome</keyword>
<dbReference type="RefSeq" id="WP_147437301.1">
    <property type="nucleotide sequence ID" value="NZ_REFC01000016.1"/>
</dbReference>
<feature type="chain" id="PRO_5018189779" description="Type IX secretion system PorP/SprF family membrane protein" evidence="1">
    <location>
        <begin position="23"/>
        <end position="336"/>
    </location>
</feature>
<reference evidence="2 3" key="1">
    <citation type="submission" date="2018-10" db="EMBL/GenBank/DDBJ databases">
        <title>Genomic Encyclopedia of Archaeal and Bacterial Type Strains, Phase II (KMG-II): from individual species to whole genera.</title>
        <authorList>
            <person name="Goeker M."/>
        </authorList>
    </citation>
    <scope>NUCLEOTIDE SEQUENCE [LARGE SCALE GENOMIC DNA]</scope>
    <source>
        <strain evidence="2 3">DSM 23424</strain>
    </source>
</reference>
<evidence type="ECO:0000313" key="2">
    <source>
        <dbReference type="EMBL" id="RMA56785.1"/>
    </source>
</evidence>
<feature type="signal peptide" evidence="1">
    <location>
        <begin position="1"/>
        <end position="22"/>
    </location>
</feature>
<gene>
    <name evidence="2" type="ORF">BXY75_3304</name>
</gene>
<organism evidence="2 3">
    <name type="scientific">Ulvibacter antarcticus</name>
    <dbReference type="NCBI Taxonomy" id="442714"/>
    <lineage>
        <taxon>Bacteria</taxon>
        <taxon>Pseudomonadati</taxon>
        <taxon>Bacteroidota</taxon>
        <taxon>Flavobacteriia</taxon>
        <taxon>Flavobacteriales</taxon>
        <taxon>Flavobacteriaceae</taxon>
        <taxon>Ulvibacter</taxon>
    </lineage>
</organism>
<comment type="caution">
    <text evidence="2">The sequence shown here is derived from an EMBL/GenBank/DDBJ whole genome shotgun (WGS) entry which is preliminary data.</text>
</comment>
<dbReference type="Proteomes" id="UP000271339">
    <property type="component" value="Unassembled WGS sequence"/>
</dbReference>
<evidence type="ECO:0000313" key="3">
    <source>
        <dbReference type="Proteomes" id="UP000271339"/>
    </source>
</evidence>
<name>A0A3L9YFA6_9FLAO</name>
<accession>A0A3L9YFA6</accession>
<keyword evidence="1" id="KW-0732">Signal</keyword>
<sequence>MGKYRIVSTIVCLCMMFGFLVAQENAAHKYKLDYNIPESPAFAILDANPTVVTRGGAAQELVVNLANSFISSQEVDMGFAVDFNPYFVLGGRLENIKQYRENGIKRLLANTQFSFASTTVEAFPDDLVMSAGARITLFDSKDLLKNKELGKAIDDALMPDDDPDPFGQASDEVVENPKLKKAYEKIKEEMRDKIGGAVSIGVATAGRFKNSDFKSDSLQGYRNQAWVSAEYSFGKGINMLALIMYRNNVLEKKTDINELKWGMGLRYLSAHVNIGGEVIYSSEKSDLDLGVNIEILIMKNLILYASIGNRSEIGEIEDNKIRVTPGLKWNLSEMKR</sequence>
<dbReference type="OrthoDB" id="623250at2"/>
<dbReference type="EMBL" id="REFC01000016">
    <property type="protein sequence ID" value="RMA56785.1"/>
    <property type="molecule type" value="Genomic_DNA"/>
</dbReference>